<dbReference type="STRING" id="71784.A0A1Y2ATD7"/>
<sequence>MAPTQFLHRPDGDIAYDDTLGQGRVVVCVPGMGDLRQSNRILVPLLRDTGYRVITVDLRGHGESSTAFTDFRASAVGGDLVALIDHLDIRNAIVLGNSMAAGSAVWAAAQRPERVAALLLTGPVIRDIPINPIVRTMLNIALWRPWGAVLWEKFYKMLYKSNPPADLDTYAKTLSRNLREHGRLEALQAMMRASKADCEARIGEVRANTLVLMGNLDPDFTDPAQEAQHVAKVLKGRVQMVEGAGHYPHIEYPALVVRALQEIE</sequence>
<dbReference type="InParanoid" id="A0A1Y2ATD7"/>
<dbReference type="AlphaFoldDB" id="A0A1Y2ATD7"/>
<dbReference type="GO" id="GO:0047372">
    <property type="term" value="F:monoacylglycerol lipase activity"/>
    <property type="evidence" value="ECO:0007669"/>
    <property type="project" value="TreeGrafter"/>
</dbReference>
<dbReference type="GO" id="GO:0016020">
    <property type="term" value="C:membrane"/>
    <property type="evidence" value="ECO:0007669"/>
    <property type="project" value="TreeGrafter"/>
</dbReference>
<dbReference type="Proteomes" id="UP000193986">
    <property type="component" value="Unassembled WGS sequence"/>
</dbReference>
<dbReference type="InterPro" id="IPR029058">
    <property type="entry name" value="AB_hydrolase_fold"/>
</dbReference>
<keyword evidence="2" id="KW-0378">Hydrolase</keyword>
<accession>A0A1Y2ATD7</accession>
<dbReference type="PRINTS" id="PR00111">
    <property type="entry name" value="ABHYDROLASE"/>
</dbReference>
<evidence type="ECO:0000313" key="3">
    <source>
        <dbReference type="Proteomes" id="UP000193986"/>
    </source>
</evidence>
<dbReference type="EMBL" id="MCFC01000056">
    <property type="protein sequence ID" value="ORY25560.1"/>
    <property type="molecule type" value="Genomic_DNA"/>
</dbReference>
<organism evidence="2 3">
    <name type="scientific">Naematelia encephala</name>
    <dbReference type="NCBI Taxonomy" id="71784"/>
    <lineage>
        <taxon>Eukaryota</taxon>
        <taxon>Fungi</taxon>
        <taxon>Dikarya</taxon>
        <taxon>Basidiomycota</taxon>
        <taxon>Agaricomycotina</taxon>
        <taxon>Tremellomycetes</taxon>
        <taxon>Tremellales</taxon>
        <taxon>Naemateliaceae</taxon>
        <taxon>Naematelia</taxon>
    </lineage>
</organism>
<dbReference type="InterPro" id="IPR000639">
    <property type="entry name" value="Epox_hydrolase-like"/>
</dbReference>
<dbReference type="PRINTS" id="PR00412">
    <property type="entry name" value="EPOXHYDRLASE"/>
</dbReference>
<dbReference type="InterPro" id="IPR000073">
    <property type="entry name" value="AB_hydrolase_1"/>
</dbReference>
<dbReference type="GO" id="GO:0046464">
    <property type="term" value="P:acylglycerol catabolic process"/>
    <property type="evidence" value="ECO:0007669"/>
    <property type="project" value="TreeGrafter"/>
</dbReference>
<dbReference type="OrthoDB" id="190201at2759"/>
<dbReference type="Gene3D" id="3.40.50.1820">
    <property type="entry name" value="alpha/beta hydrolase"/>
    <property type="match status" value="1"/>
</dbReference>
<dbReference type="Pfam" id="PF00561">
    <property type="entry name" value="Abhydrolase_1"/>
    <property type="match status" value="1"/>
</dbReference>
<dbReference type="PANTHER" id="PTHR43798">
    <property type="entry name" value="MONOACYLGLYCEROL LIPASE"/>
    <property type="match status" value="1"/>
</dbReference>
<dbReference type="PANTHER" id="PTHR43798:SF5">
    <property type="entry name" value="MONOACYLGLYCEROL LIPASE ABHD6"/>
    <property type="match status" value="1"/>
</dbReference>
<evidence type="ECO:0000313" key="2">
    <source>
        <dbReference type="EMBL" id="ORY25560.1"/>
    </source>
</evidence>
<feature type="domain" description="AB hydrolase-1" evidence="1">
    <location>
        <begin position="25"/>
        <end position="251"/>
    </location>
</feature>
<dbReference type="SUPFAM" id="SSF53474">
    <property type="entry name" value="alpha/beta-Hydrolases"/>
    <property type="match status" value="1"/>
</dbReference>
<keyword evidence="3" id="KW-1185">Reference proteome</keyword>
<name>A0A1Y2ATD7_9TREE</name>
<comment type="caution">
    <text evidence="2">The sequence shown here is derived from an EMBL/GenBank/DDBJ whole genome shotgun (WGS) entry which is preliminary data.</text>
</comment>
<dbReference type="InterPro" id="IPR050266">
    <property type="entry name" value="AB_hydrolase_sf"/>
</dbReference>
<protein>
    <submittedName>
        <fullName evidence="2">Alpha/Beta hydrolase protein</fullName>
    </submittedName>
</protein>
<evidence type="ECO:0000259" key="1">
    <source>
        <dbReference type="Pfam" id="PF00561"/>
    </source>
</evidence>
<proteinExistence type="predicted"/>
<reference evidence="2 3" key="1">
    <citation type="submission" date="2016-07" db="EMBL/GenBank/DDBJ databases">
        <title>Pervasive Adenine N6-methylation of Active Genes in Fungi.</title>
        <authorList>
            <consortium name="DOE Joint Genome Institute"/>
            <person name="Mondo S.J."/>
            <person name="Dannebaum R.O."/>
            <person name="Kuo R.C."/>
            <person name="Labutti K."/>
            <person name="Haridas S."/>
            <person name="Kuo A."/>
            <person name="Salamov A."/>
            <person name="Ahrendt S.R."/>
            <person name="Lipzen A."/>
            <person name="Sullivan W."/>
            <person name="Andreopoulos W.B."/>
            <person name="Clum A."/>
            <person name="Lindquist E."/>
            <person name="Daum C."/>
            <person name="Ramamoorthy G.K."/>
            <person name="Gryganskyi A."/>
            <person name="Culley D."/>
            <person name="Magnuson J.K."/>
            <person name="James T.Y."/>
            <person name="O'Malley M.A."/>
            <person name="Stajich J.E."/>
            <person name="Spatafora J.W."/>
            <person name="Visel A."/>
            <person name="Grigoriev I.V."/>
        </authorList>
    </citation>
    <scope>NUCLEOTIDE SEQUENCE [LARGE SCALE GENOMIC DNA]</scope>
    <source>
        <strain evidence="2 3">68-887.2</strain>
    </source>
</reference>
<gene>
    <name evidence="2" type="ORF">BCR39DRAFT_590124</name>
</gene>